<evidence type="ECO:0000259" key="4">
    <source>
        <dbReference type="SMART" id="SM00560"/>
    </source>
</evidence>
<name>A0A4P2QUC6_SORCE</name>
<dbReference type="CDD" id="cd22954">
    <property type="entry name" value="PLL_lectin"/>
    <property type="match status" value="1"/>
</dbReference>
<evidence type="ECO:0000256" key="3">
    <source>
        <dbReference type="ARBA" id="ARBA00023157"/>
    </source>
</evidence>
<protein>
    <recommendedName>
        <fullName evidence="4">LamG-like jellyroll fold domain-containing protein</fullName>
    </recommendedName>
</protein>
<organism evidence="5 6">
    <name type="scientific">Sorangium cellulosum</name>
    <name type="common">Polyangium cellulosum</name>
    <dbReference type="NCBI Taxonomy" id="56"/>
    <lineage>
        <taxon>Bacteria</taxon>
        <taxon>Pseudomonadati</taxon>
        <taxon>Myxococcota</taxon>
        <taxon>Polyangia</taxon>
        <taxon>Polyangiales</taxon>
        <taxon>Polyangiaceae</taxon>
        <taxon>Sorangium</taxon>
    </lineage>
</organism>
<keyword evidence="3" id="KW-1015">Disulfide bond</keyword>
<dbReference type="InterPro" id="IPR006558">
    <property type="entry name" value="LamG-like"/>
</dbReference>
<dbReference type="Gene3D" id="2.60.120.200">
    <property type="match status" value="1"/>
</dbReference>
<reference evidence="5 6" key="1">
    <citation type="submission" date="2015-09" db="EMBL/GenBank/DDBJ databases">
        <title>Sorangium comparison.</title>
        <authorList>
            <person name="Zaburannyi N."/>
            <person name="Bunk B."/>
            <person name="Overmann J."/>
            <person name="Mueller R."/>
        </authorList>
    </citation>
    <scope>NUCLEOTIDE SEQUENCE [LARGE SCALE GENOMIC DNA]</scope>
    <source>
        <strain evidence="5 6">So ce836</strain>
    </source>
</reference>
<evidence type="ECO:0000256" key="1">
    <source>
        <dbReference type="ARBA" id="ARBA00008779"/>
    </source>
</evidence>
<dbReference type="InterPro" id="IPR058502">
    <property type="entry name" value="PLL-like_beta-prop"/>
</dbReference>
<dbReference type="Pfam" id="PF26607">
    <property type="entry name" value="DUF8189"/>
    <property type="match status" value="1"/>
</dbReference>
<dbReference type="Pfam" id="PF13385">
    <property type="entry name" value="Laminin_G_3"/>
    <property type="match status" value="1"/>
</dbReference>
<dbReference type="RefSeq" id="WP_129577258.1">
    <property type="nucleotide sequence ID" value="NZ_CP012672.1"/>
</dbReference>
<evidence type="ECO:0000313" key="5">
    <source>
        <dbReference type="EMBL" id="AUX33969.1"/>
    </source>
</evidence>
<dbReference type="InterPro" id="IPR017850">
    <property type="entry name" value="Alkaline_phosphatase_core_sf"/>
</dbReference>
<dbReference type="InterPro" id="IPR050738">
    <property type="entry name" value="Sulfatase"/>
</dbReference>
<accession>A0A4P2QUC6</accession>
<dbReference type="Gene3D" id="2.120.10.70">
    <property type="entry name" value="Fucose-specific lectin"/>
    <property type="match status" value="2"/>
</dbReference>
<dbReference type="InterPro" id="IPR013320">
    <property type="entry name" value="ConA-like_dom_sf"/>
</dbReference>
<evidence type="ECO:0000313" key="6">
    <source>
        <dbReference type="Proteomes" id="UP000295497"/>
    </source>
</evidence>
<dbReference type="PANTHER" id="PTHR42693:SF33">
    <property type="entry name" value="ARYLSULFATASE"/>
    <property type="match status" value="1"/>
</dbReference>
<dbReference type="Proteomes" id="UP000295497">
    <property type="component" value="Chromosome"/>
</dbReference>
<dbReference type="SMART" id="SM00560">
    <property type="entry name" value="LamGL"/>
    <property type="match status" value="1"/>
</dbReference>
<dbReference type="GO" id="GO:0004065">
    <property type="term" value="F:arylsulfatase activity"/>
    <property type="evidence" value="ECO:0007669"/>
    <property type="project" value="TreeGrafter"/>
</dbReference>
<sequence>MADTTKAYRPIGDATLTFDGKTQHRAIANSDEVNFGQAQDFTVAVWVYPAPEQPNQQANEADIVEKWSGTGGYPFVIRYFTGGANRGKIFAARYDGKNNPGVRSTTVLGDGRFHHVALVRRTKDGKGVLELYVDGTLEDSAPDTTTGKTKNDSSLYLGCRGVAGGAGMLYFAGKIRDLEIYSAALSRAEIVGLASATGTPNILLIVADDLGADAVRIDHETGKVTVQIVGPDGKTAGPKRLENLEKLLKHGLHFSRAWAQPVCSATRGSLFTGLQPWRTGVGYPNPGGKNTLDEKPKSGADVRSLAQVLKQASYRCGMFGKWHLGQLAPGEERPEAKPAEKYSPKKTPWDWGWERFAGILEGGFRVVGPRYGYSQGRMQLSDLTTKAPPQDRATVEPDVDKTKFANKRKDVGAATRAYLEKVNPGFVEKQPDVQYYIWEKCYEDDPSGKLRYDRPATERTHMYATLDQVESAKNWLKQVLGSPWCAALTLTIPHDPFHVPPKESYSIEFANPEAPTTQEMFVAMVESMDFYIGRFLNSTEPEIREQLKNTVIVFVGDNGTQDIDPDRGEALLDADAEDKATPHIGAVHVPMMIVDGGSMFAGKPCYLSSAAIGGSTSDLVHVIDLFKTCAAIAGTSAPEGLDSISLKHYLKGGSGDKREFNFSQQFGYHKYGPGGQRTTDKFALVSDGKHMLSCARSKFVDADEPKDEYEYALYELVPHQSIVGALREKEIKHFADDPASRAVAKKLFEEMKKHRLDGGRKKADVALDPGPVRDPLPFPPLKLESSWESLGGDLNSTPAVSSWASGRLDVFVRGKDNTLFHKCFDDAWSTWESLGGALTSGPAAVSWGNRRIDVFARGQDNELLHKYFDGTWQPWESLGGALTSKPAVCSWASGRLDVFARGQDNELLHKYFNGTWSGWESLGGVLSSAPAAVSWGERRIDVVAHGQNGALLHKYFNGAWSDWESLGLVPSTGEPAVASWAARRLDVFARGKDDTLMYRYFDGTWSGWESLGGGMTSGPGAVSWGDRRIDVFARGPEGALLHKWYKGSWLP</sequence>
<dbReference type="SUPFAM" id="SSF53649">
    <property type="entry name" value="Alkaline phosphatase-like"/>
    <property type="match status" value="1"/>
</dbReference>
<dbReference type="EMBL" id="CP012672">
    <property type="protein sequence ID" value="AUX33969.1"/>
    <property type="molecule type" value="Genomic_DNA"/>
</dbReference>
<dbReference type="SUPFAM" id="SSF49899">
    <property type="entry name" value="Concanavalin A-like lectins/glucanases"/>
    <property type="match status" value="1"/>
</dbReference>
<keyword evidence="2" id="KW-0732">Signal</keyword>
<proteinExistence type="inferred from homology"/>
<dbReference type="AlphaFoldDB" id="A0A4P2QUC6"/>
<evidence type="ECO:0000256" key="2">
    <source>
        <dbReference type="ARBA" id="ARBA00022729"/>
    </source>
</evidence>
<dbReference type="Pfam" id="PF00884">
    <property type="entry name" value="Sulfatase"/>
    <property type="match status" value="1"/>
</dbReference>
<feature type="domain" description="LamG-like jellyroll fold" evidence="4">
    <location>
        <begin position="39"/>
        <end position="188"/>
    </location>
</feature>
<gene>
    <name evidence="5" type="ORF">SOCE836_061370</name>
</gene>
<dbReference type="InterPro" id="IPR000917">
    <property type="entry name" value="Sulfatase_N"/>
</dbReference>
<dbReference type="PANTHER" id="PTHR42693">
    <property type="entry name" value="ARYLSULFATASE FAMILY MEMBER"/>
    <property type="match status" value="1"/>
</dbReference>
<dbReference type="SUPFAM" id="SSF89372">
    <property type="entry name" value="Fucose-specific lectin"/>
    <property type="match status" value="2"/>
</dbReference>
<dbReference type="Gene3D" id="3.40.720.10">
    <property type="entry name" value="Alkaline Phosphatase, subunit A"/>
    <property type="match status" value="1"/>
</dbReference>
<comment type="similarity">
    <text evidence="1">Belongs to the sulfatase family.</text>
</comment>